<organism evidence="6 7">
    <name type="scientific">Pseudidiomarina taiwanensis</name>
    <dbReference type="NCBI Taxonomy" id="337250"/>
    <lineage>
        <taxon>Bacteria</taxon>
        <taxon>Pseudomonadati</taxon>
        <taxon>Pseudomonadota</taxon>
        <taxon>Gammaproteobacteria</taxon>
        <taxon>Alteromonadales</taxon>
        <taxon>Idiomarinaceae</taxon>
        <taxon>Pseudidiomarina</taxon>
    </lineage>
</organism>
<dbReference type="PANTHER" id="PTHR30349:SF41">
    <property type="entry name" value="INTEGRASE_RECOMBINASE PROTEIN MJ0367-RELATED"/>
    <property type="match status" value="1"/>
</dbReference>
<keyword evidence="7" id="KW-1185">Reference proteome</keyword>
<feature type="domain" description="Tyr recombinase" evidence="5">
    <location>
        <begin position="160"/>
        <end position="381"/>
    </location>
</feature>
<keyword evidence="2" id="KW-0229">DNA integration</keyword>
<comment type="similarity">
    <text evidence="1">Belongs to the 'phage' integrase family.</text>
</comment>
<keyword evidence="4" id="KW-0233">DNA recombination</keyword>
<dbReference type="InterPro" id="IPR002104">
    <property type="entry name" value="Integrase_catalytic"/>
</dbReference>
<protein>
    <submittedName>
        <fullName evidence="6">Integrase</fullName>
    </submittedName>
</protein>
<dbReference type="InterPro" id="IPR010998">
    <property type="entry name" value="Integrase_recombinase_N"/>
</dbReference>
<accession>A0A432ZLY9</accession>
<comment type="caution">
    <text evidence="6">The sequence shown here is derived from an EMBL/GenBank/DDBJ whole genome shotgun (WGS) entry which is preliminary data.</text>
</comment>
<dbReference type="GO" id="GO:0003677">
    <property type="term" value="F:DNA binding"/>
    <property type="evidence" value="ECO:0007669"/>
    <property type="project" value="UniProtKB-KW"/>
</dbReference>
<dbReference type="GO" id="GO:0015074">
    <property type="term" value="P:DNA integration"/>
    <property type="evidence" value="ECO:0007669"/>
    <property type="project" value="UniProtKB-KW"/>
</dbReference>
<name>A0A432ZLY9_9GAMM</name>
<evidence type="ECO:0000259" key="5">
    <source>
        <dbReference type="PROSITE" id="PS51898"/>
    </source>
</evidence>
<dbReference type="RefSeq" id="WP_126827160.1">
    <property type="nucleotide sequence ID" value="NZ_PIQG01000002.1"/>
</dbReference>
<dbReference type="AlphaFoldDB" id="A0A432ZLY9"/>
<dbReference type="Gene3D" id="1.10.443.10">
    <property type="entry name" value="Intergrase catalytic core"/>
    <property type="match status" value="1"/>
</dbReference>
<evidence type="ECO:0000313" key="7">
    <source>
        <dbReference type="Proteomes" id="UP000288279"/>
    </source>
</evidence>
<proteinExistence type="inferred from homology"/>
<sequence length="392" mass="44214">MHVKVVTHKTGEQIPIMLDANGMPVTLPNEFVLSRRALSTNTLVRNLRELSVLYDWLEASGCDLSTKLLAQNSFNEAELKGGLIESLRVDKVSGRAKAISPNTFNQRLTTVRQFFGWCMDVLTSQLSMSSSDYERLRERKTFILKILDSSFMSATPARTSVRKGLNDNEVGFLLGILDPDNENAFGRDSAVRFRNYVSVGLMLFCGLRPGELLSLRVEDVQVGAISSIKVERRPPDLSDKRRPKPQIKRNGRVIPVDNRRFAVALNEYVTTWREELESKSDVESQYLILSDEGAPLSQSSVTQFFQLLRAQYAEHLPENLTAKSLRHTFSSRIERALRRAGMDEQRRREALALLRGDSSLASQDTYIAQEIEQQAIKSLKQYQAAVISGSKL</sequence>
<dbReference type="InterPro" id="IPR011010">
    <property type="entry name" value="DNA_brk_join_enz"/>
</dbReference>
<dbReference type="EMBL" id="PIQG01000002">
    <property type="protein sequence ID" value="RUO78592.1"/>
    <property type="molecule type" value="Genomic_DNA"/>
</dbReference>
<evidence type="ECO:0000256" key="3">
    <source>
        <dbReference type="ARBA" id="ARBA00023125"/>
    </source>
</evidence>
<evidence type="ECO:0000256" key="2">
    <source>
        <dbReference type="ARBA" id="ARBA00022908"/>
    </source>
</evidence>
<dbReference type="Proteomes" id="UP000288279">
    <property type="component" value="Unassembled WGS sequence"/>
</dbReference>
<dbReference type="Pfam" id="PF00589">
    <property type="entry name" value="Phage_integrase"/>
    <property type="match status" value="1"/>
</dbReference>
<evidence type="ECO:0000256" key="4">
    <source>
        <dbReference type="ARBA" id="ARBA00023172"/>
    </source>
</evidence>
<dbReference type="PROSITE" id="PS51898">
    <property type="entry name" value="TYR_RECOMBINASE"/>
    <property type="match status" value="1"/>
</dbReference>
<dbReference type="InterPro" id="IPR013762">
    <property type="entry name" value="Integrase-like_cat_sf"/>
</dbReference>
<dbReference type="SUPFAM" id="SSF56349">
    <property type="entry name" value="DNA breaking-rejoining enzymes"/>
    <property type="match status" value="1"/>
</dbReference>
<keyword evidence="3" id="KW-0238">DNA-binding</keyword>
<dbReference type="Gene3D" id="1.10.150.130">
    <property type="match status" value="1"/>
</dbReference>
<gene>
    <name evidence="6" type="ORF">CWI83_06100</name>
</gene>
<dbReference type="OrthoDB" id="6819422at2"/>
<evidence type="ECO:0000313" key="6">
    <source>
        <dbReference type="EMBL" id="RUO78592.1"/>
    </source>
</evidence>
<dbReference type="PANTHER" id="PTHR30349">
    <property type="entry name" value="PHAGE INTEGRASE-RELATED"/>
    <property type="match status" value="1"/>
</dbReference>
<evidence type="ECO:0000256" key="1">
    <source>
        <dbReference type="ARBA" id="ARBA00008857"/>
    </source>
</evidence>
<dbReference type="InterPro" id="IPR050090">
    <property type="entry name" value="Tyrosine_recombinase_XerCD"/>
</dbReference>
<reference evidence="6 7" key="1">
    <citation type="journal article" date="2011" name="Front. Microbiol.">
        <title>Genomic signatures of strain selection and enhancement in Bacillus atrophaeus var. globigii, a historical biowarfare simulant.</title>
        <authorList>
            <person name="Gibbons H.S."/>
            <person name="Broomall S.M."/>
            <person name="McNew L.A."/>
            <person name="Daligault H."/>
            <person name="Chapman C."/>
            <person name="Bruce D."/>
            <person name="Karavis M."/>
            <person name="Krepps M."/>
            <person name="McGregor P.A."/>
            <person name="Hong C."/>
            <person name="Park K.H."/>
            <person name="Akmal A."/>
            <person name="Feldman A."/>
            <person name="Lin J.S."/>
            <person name="Chang W.E."/>
            <person name="Higgs B.W."/>
            <person name="Demirev P."/>
            <person name="Lindquist J."/>
            <person name="Liem A."/>
            <person name="Fochler E."/>
            <person name="Read T.D."/>
            <person name="Tapia R."/>
            <person name="Johnson S."/>
            <person name="Bishop-Lilly K.A."/>
            <person name="Detter C."/>
            <person name="Han C."/>
            <person name="Sozhamannan S."/>
            <person name="Rosenzweig C.N."/>
            <person name="Skowronski E.W."/>
        </authorList>
    </citation>
    <scope>NUCLEOTIDE SEQUENCE [LARGE SCALE GENOMIC DNA]</scope>
    <source>
        <strain evidence="6 7">PIT1</strain>
    </source>
</reference>
<dbReference type="CDD" id="cd00397">
    <property type="entry name" value="DNA_BRE_C"/>
    <property type="match status" value="1"/>
</dbReference>
<dbReference type="GO" id="GO:0006310">
    <property type="term" value="P:DNA recombination"/>
    <property type="evidence" value="ECO:0007669"/>
    <property type="project" value="UniProtKB-KW"/>
</dbReference>